<keyword evidence="1" id="KW-0808">Transferase</keyword>
<gene>
    <name evidence="1" type="primary">cheB</name>
    <name evidence="1" type="ORF">ACI1P1_02160</name>
</gene>
<proteinExistence type="predicted"/>
<organism evidence="1 2">
    <name type="scientific">Paenibacillus mesotrionivorans</name>
    <dbReference type="NCBI Taxonomy" id="3160968"/>
    <lineage>
        <taxon>Bacteria</taxon>
        <taxon>Bacillati</taxon>
        <taxon>Bacillota</taxon>
        <taxon>Bacilli</taxon>
        <taxon>Bacillales</taxon>
        <taxon>Paenibacillaceae</taxon>
        <taxon>Paenibacillus</taxon>
    </lineage>
</organism>
<evidence type="ECO:0000313" key="1">
    <source>
        <dbReference type="EMBL" id="MFM9327094.1"/>
    </source>
</evidence>
<keyword evidence="1" id="KW-0378">Hydrolase</keyword>
<dbReference type="EC" id="3.1.1.61" evidence="1"/>
<keyword evidence="2" id="KW-1185">Reference proteome</keyword>
<protein>
    <submittedName>
        <fullName evidence="1">Chemotaxis-specific protein-glutamate methyltransferase CheB</fullName>
        <ecNumber evidence="1">3.1.1.61</ecNumber>
    </submittedName>
</protein>
<name>A0ACC7NQY2_9BACL</name>
<evidence type="ECO:0000313" key="2">
    <source>
        <dbReference type="Proteomes" id="UP001631969"/>
    </source>
</evidence>
<accession>A0ACC7NQY2</accession>
<keyword evidence="1" id="KW-0489">Methyltransferase</keyword>
<sequence>MTKKRVLVVDDSVFMRRIVSDLVGEHPDFQVIATAKNGVEAVQMAKELQPDCITMDVEMPEMNGLEALKRIMKENPLPVIMLSSLTKEGAMETIQALEAGAIDFVQKPSGSISLDLFKVKEMLHERLEIAVKSNIKRLNSSFPAVGAPPPADPAPPKAPPRKEPPAAPRLRSMMPPAPLAAEQTKQQRPHVQPERKAERPQPRPEPKAVPPSAPPVKPAAPVARVPVKHLVALGTSTGGPRALQQVLTGLPEDFGAPIVIVQHMPPNFTNSLAVRLNSNCRIQVVEGQDGMILQPGTAYIAPGGFQMRVISEGGGVYRLGITAEPPRGGHKPSVDTLFESVLPLQELKRHIVIMTGMGSDGAKTMLELKNQGAATTIAESEETCVVYGMPRAAVELGCVDHLLPVHEIPNQLIRALMK</sequence>
<reference evidence="1" key="1">
    <citation type="submission" date="2024-12" db="EMBL/GenBank/DDBJ databases">
        <authorList>
            <person name="Wu N."/>
        </authorList>
    </citation>
    <scope>NUCLEOTIDE SEQUENCE</scope>
    <source>
        <strain evidence="1">P15</strain>
    </source>
</reference>
<dbReference type="EMBL" id="JBJURJ010000001">
    <property type="protein sequence ID" value="MFM9327094.1"/>
    <property type="molecule type" value="Genomic_DNA"/>
</dbReference>
<dbReference type="Proteomes" id="UP001631969">
    <property type="component" value="Unassembled WGS sequence"/>
</dbReference>
<comment type="caution">
    <text evidence="1">The sequence shown here is derived from an EMBL/GenBank/DDBJ whole genome shotgun (WGS) entry which is preliminary data.</text>
</comment>